<dbReference type="Proteomes" id="UP000019225">
    <property type="component" value="Chromosome"/>
</dbReference>
<dbReference type="Gene3D" id="3.30.420.10">
    <property type="entry name" value="Ribonuclease H-like superfamily/Ribonuclease H"/>
    <property type="match status" value="1"/>
</dbReference>
<dbReference type="STRING" id="1449976.KALB_4201"/>
<dbReference type="HOGENOM" id="CLU_1684283_0_0_11"/>
<evidence type="ECO:0000313" key="3">
    <source>
        <dbReference type="Proteomes" id="UP000019225"/>
    </source>
</evidence>
<dbReference type="AlphaFoldDB" id="W5WHB2"/>
<feature type="region of interest" description="Disordered" evidence="1">
    <location>
        <begin position="44"/>
        <end position="108"/>
    </location>
</feature>
<evidence type="ECO:0000313" key="2">
    <source>
        <dbReference type="EMBL" id="AHH97564.1"/>
    </source>
</evidence>
<dbReference type="InterPro" id="IPR012337">
    <property type="entry name" value="RNaseH-like_sf"/>
</dbReference>
<dbReference type="InterPro" id="IPR051917">
    <property type="entry name" value="Transposase-Integrase"/>
</dbReference>
<sequence>MNVYPFIEAENASDRGNVKRACELLKVSRAAYYAHHTTGPCRRVRDDTALTEKSQDPRRVPGNLRHATSARRTAGPGPPALPQTHRPADPHSPWQRGTNKNTNGLLRQYFPKGTDLSRWSRDELDAVAAALNSRPRKTLDWKTPAEALNELILSRQ</sequence>
<dbReference type="KEGG" id="kal:KALB_4201"/>
<reference evidence="2 3" key="1">
    <citation type="journal article" date="2014" name="BMC Genomics">
        <title>Complete genome sequence of producer of the glycopeptide antibiotic Aculeximycin Kutzneria albida DSM 43870T, a representative of minor genus of Pseudonocardiaceae.</title>
        <authorList>
            <person name="Rebets Y."/>
            <person name="Tokovenko B."/>
            <person name="Lushchyk I."/>
            <person name="Ruckert C."/>
            <person name="Zaburannyi N."/>
            <person name="Bechthold A."/>
            <person name="Kalinowski J."/>
            <person name="Luzhetskyy A."/>
        </authorList>
    </citation>
    <scope>NUCLEOTIDE SEQUENCE [LARGE SCALE GENOMIC DNA]</scope>
    <source>
        <strain evidence="2">DSM 43870</strain>
    </source>
</reference>
<accession>W5WHB2</accession>
<dbReference type="eggNOG" id="COG2826">
    <property type="taxonomic scope" value="Bacteria"/>
</dbReference>
<dbReference type="PANTHER" id="PTHR10948:SF23">
    <property type="entry name" value="TRANSPOSASE INSI FOR INSERTION SEQUENCE ELEMENT IS30A-RELATED"/>
    <property type="match status" value="1"/>
</dbReference>
<evidence type="ECO:0008006" key="4">
    <source>
        <dbReference type="Google" id="ProtNLM"/>
    </source>
</evidence>
<dbReference type="GO" id="GO:0032196">
    <property type="term" value="P:transposition"/>
    <property type="evidence" value="ECO:0007669"/>
    <property type="project" value="TreeGrafter"/>
</dbReference>
<dbReference type="GO" id="GO:0003676">
    <property type="term" value="F:nucleic acid binding"/>
    <property type="evidence" value="ECO:0007669"/>
    <property type="project" value="InterPro"/>
</dbReference>
<dbReference type="EMBL" id="CP007155">
    <property type="protein sequence ID" value="AHH97564.1"/>
    <property type="molecule type" value="Genomic_DNA"/>
</dbReference>
<keyword evidence="3" id="KW-1185">Reference proteome</keyword>
<protein>
    <recommendedName>
        <fullName evidence="4">Integrase catalytic domain-containing protein</fullName>
    </recommendedName>
</protein>
<dbReference type="PANTHER" id="PTHR10948">
    <property type="entry name" value="TRANSPOSASE"/>
    <property type="match status" value="1"/>
</dbReference>
<dbReference type="InterPro" id="IPR036397">
    <property type="entry name" value="RNaseH_sf"/>
</dbReference>
<feature type="compositionally biased region" description="Polar residues" evidence="1">
    <location>
        <begin position="95"/>
        <end position="105"/>
    </location>
</feature>
<gene>
    <name evidence="2" type="ORF">KALB_4201</name>
</gene>
<evidence type="ECO:0000256" key="1">
    <source>
        <dbReference type="SAM" id="MobiDB-lite"/>
    </source>
</evidence>
<feature type="compositionally biased region" description="Basic and acidic residues" evidence="1">
    <location>
        <begin position="44"/>
        <end position="59"/>
    </location>
</feature>
<dbReference type="GO" id="GO:0005829">
    <property type="term" value="C:cytosol"/>
    <property type="evidence" value="ECO:0007669"/>
    <property type="project" value="TreeGrafter"/>
</dbReference>
<proteinExistence type="predicted"/>
<organism evidence="2 3">
    <name type="scientific">Kutzneria albida DSM 43870</name>
    <dbReference type="NCBI Taxonomy" id="1449976"/>
    <lineage>
        <taxon>Bacteria</taxon>
        <taxon>Bacillati</taxon>
        <taxon>Actinomycetota</taxon>
        <taxon>Actinomycetes</taxon>
        <taxon>Pseudonocardiales</taxon>
        <taxon>Pseudonocardiaceae</taxon>
        <taxon>Kutzneria</taxon>
    </lineage>
</organism>
<dbReference type="GO" id="GO:0004803">
    <property type="term" value="F:transposase activity"/>
    <property type="evidence" value="ECO:0007669"/>
    <property type="project" value="TreeGrafter"/>
</dbReference>
<dbReference type="PATRIC" id="fig|1449976.3.peg.4234"/>
<dbReference type="SUPFAM" id="SSF53098">
    <property type="entry name" value="Ribonuclease H-like"/>
    <property type="match status" value="1"/>
</dbReference>
<name>W5WHB2_9PSEU</name>